<evidence type="ECO:0000256" key="6">
    <source>
        <dbReference type="ARBA" id="ARBA00022840"/>
    </source>
</evidence>
<dbReference type="PANTHER" id="PTHR42771:SF3">
    <property type="entry name" value="PETROBACTIN IMPORT ATP-BINDING PROTEIN YCLP"/>
    <property type="match status" value="1"/>
</dbReference>
<comment type="caution">
    <text evidence="11">The sequence shown here is derived from an EMBL/GenBank/DDBJ whole genome shotgun (WGS) entry which is preliminary data.</text>
</comment>
<protein>
    <submittedName>
        <fullName evidence="11">ATP-binding cassette domain-containing protein</fullName>
    </submittedName>
</protein>
<evidence type="ECO:0000256" key="4">
    <source>
        <dbReference type="ARBA" id="ARBA00022496"/>
    </source>
</evidence>
<dbReference type="PROSITE" id="PS50893">
    <property type="entry name" value="ABC_TRANSPORTER_2"/>
    <property type="match status" value="1"/>
</dbReference>
<dbReference type="RefSeq" id="WP_124932995.1">
    <property type="nucleotide sequence ID" value="NZ_JAGFOU010000033.1"/>
</dbReference>
<evidence type="ECO:0000313" key="12">
    <source>
        <dbReference type="Proteomes" id="UP000271272"/>
    </source>
</evidence>
<dbReference type="OrthoDB" id="3291337at2"/>
<evidence type="ECO:0000259" key="10">
    <source>
        <dbReference type="PROSITE" id="PS50893"/>
    </source>
</evidence>
<dbReference type="GO" id="GO:0005524">
    <property type="term" value="F:ATP binding"/>
    <property type="evidence" value="ECO:0007669"/>
    <property type="project" value="UniProtKB-KW"/>
</dbReference>
<evidence type="ECO:0000256" key="1">
    <source>
        <dbReference type="ARBA" id="ARBA00004202"/>
    </source>
</evidence>
<dbReference type="SUPFAM" id="SSF52540">
    <property type="entry name" value="P-loop containing nucleoside triphosphate hydrolases"/>
    <property type="match status" value="1"/>
</dbReference>
<evidence type="ECO:0000256" key="5">
    <source>
        <dbReference type="ARBA" id="ARBA00022741"/>
    </source>
</evidence>
<keyword evidence="6 11" id="KW-0067">ATP-binding</keyword>
<dbReference type="GO" id="GO:0006826">
    <property type="term" value="P:iron ion transport"/>
    <property type="evidence" value="ECO:0007669"/>
    <property type="project" value="UniProtKB-KW"/>
</dbReference>
<evidence type="ECO:0000256" key="9">
    <source>
        <dbReference type="ARBA" id="ARBA00023136"/>
    </source>
</evidence>
<comment type="subcellular location">
    <subcellularLocation>
        <location evidence="1">Cell membrane</location>
        <topology evidence="1">Peripheral membrane protein</topology>
    </subcellularLocation>
</comment>
<proteinExistence type="predicted"/>
<organism evidence="11 12">
    <name type="scientific">Actinomyces bowdenii</name>
    <dbReference type="NCBI Taxonomy" id="131109"/>
    <lineage>
        <taxon>Bacteria</taxon>
        <taxon>Bacillati</taxon>
        <taxon>Actinomycetota</taxon>
        <taxon>Actinomycetes</taxon>
        <taxon>Actinomycetales</taxon>
        <taxon>Actinomycetaceae</taxon>
        <taxon>Actinomyces</taxon>
    </lineage>
</organism>
<keyword evidence="8" id="KW-0406">Ion transport</keyword>
<accession>A0A3P1VCT2</accession>
<dbReference type="FunFam" id="3.40.50.300:FF:000134">
    <property type="entry name" value="Iron-enterobactin ABC transporter ATP-binding protein"/>
    <property type="match status" value="1"/>
</dbReference>
<dbReference type="InterPro" id="IPR017871">
    <property type="entry name" value="ABC_transporter-like_CS"/>
</dbReference>
<dbReference type="InterPro" id="IPR027417">
    <property type="entry name" value="P-loop_NTPase"/>
</dbReference>
<dbReference type="InterPro" id="IPR003593">
    <property type="entry name" value="AAA+_ATPase"/>
</dbReference>
<dbReference type="Pfam" id="PF00005">
    <property type="entry name" value="ABC_tran"/>
    <property type="match status" value="1"/>
</dbReference>
<dbReference type="GO" id="GO:0016887">
    <property type="term" value="F:ATP hydrolysis activity"/>
    <property type="evidence" value="ECO:0007669"/>
    <property type="project" value="InterPro"/>
</dbReference>
<dbReference type="AlphaFoldDB" id="A0A3P1VCT2"/>
<keyword evidence="4" id="KW-0410">Iron transport</keyword>
<keyword evidence="9" id="KW-0472">Membrane</keyword>
<keyword evidence="2" id="KW-0813">Transport</keyword>
<dbReference type="Gene3D" id="3.40.50.300">
    <property type="entry name" value="P-loop containing nucleotide triphosphate hydrolases"/>
    <property type="match status" value="1"/>
</dbReference>
<evidence type="ECO:0000256" key="2">
    <source>
        <dbReference type="ARBA" id="ARBA00022448"/>
    </source>
</evidence>
<sequence length="252" mass="27306">MISIDRVSKSYGDALVLDDVTVDLPAGGVTCLIGPNGAGKSTLLSIMARLLGSDAGTVVVGGLDVTTADSRELARTMAVLRQETHLTVRLTVRDLVSFGRFPHNGGRPTAADRRAVEEAIAWMDLEDLAERRLDQMSGGQRQRAFVAMVLAQDTPYLLLDEPLNNLDMTHATAMMRRLRAAADELGRTVVLVLHDVNYASCWADSILALRRGRVVAHGSPEAIMDSEVLEGIYGCSIPVHVVDGHRLALYYV</sequence>
<dbReference type="EMBL" id="RQZC01000002">
    <property type="protein sequence ID" value="RRD30353.1"/>
    <property type="molecule type" value="Genomic_DNA"/>
</dbReference>
<keyword evidence="5" id="KW-0547">Nucleotide-binding</keyword>
<dbReference type="InterPro" id="IPR003439">
    <property type="entry name" value="ABC_transporter-like_ATP-bd"/>
</dbReference>
<evidence type="ECO:0000256" key="3">
    <source>
        <dbReference type="ARBA" id="ARBA00022475"/>
    </source>
</evidence>
<dbReference type="PROSITE" id="PS00211">
    <property type="entry name" value="ABC_TRANSPORTER_1"/>
    <property type="match status" value="1"/>
</dbReference>
<evidence type="ECO:0000256" key="7">
    <source>
        <dbReference type="ARBA" id="ARBA00023004"/>
    </source>
</evidence>
<gene>
    <name evidence="11" type="ORF">EII10_02785</name>
</gene>
<feature type="domain" description="ABC transporter" evidence="10">
    <location>
        <begin position="2"/>
        <end position="236"/>
    </location>
</feature>
<keyword evidence="12" id="KW-1185">Reference proteome</keyword>
<dbReference type="PANTHER" id="PTHR42771">
    <property type="entry name" value="IRON(3+)-HYDROXAMATE IMPORT ATP-BINDING PROTEIN FHUC"/>
    <property type="match status" value="1"/>
</dbReference>
<evidence type="ECO:0000313" key="11">
    <source>
        <dbReference type="EMBL" id="RRD30353.1"/>
    </source>
</evidence>
<reference evidence="11 12" key="1">
    <citation type="submission" date="2018-11" db="EMBL/GenBank/DDBJ databases">
        <title>Genomes From Bacteria Associated with the Canine Oral Cavity: a Test Case for Automated Genome-Based Taxonomic Assignment.</title>
        <authorList>
            <person name="Coil D.A."/>
            <person name="Jospin G."/>
            <person name="Darling A.E."/>
            <person name="Wallis C."/>
            <person name="Davis I.J."/>
            <person name="Harris S."/>
            <person name="Eisen J.A."/>
            <person name="Holcombe L.J."/>
            <person name="O'Flynn C."/>
        </authorList>
    </citation>
    <scope>NUCLEOTIDE SEQUENCE [LARGE SCALE GENOMIC DNA]</scope>
    <source>
        <strain evidence="11 12">OH5050</strain>
    </source>
</reference>
<dbReference type="CDD" id="cd03214">
    <property type="entry name" value="ABC_Iron-Siderophores_B12_Hemin"/>
    <property type="match status" value="1"/>
</dbReference>
<name>A0A3P1VCT2_9ACTO</name>
<dbReference type="GO" id="GO:0005886">
    <property type="term" value="C:plasma membrane"/>
    <property type="evidence" value="ECO:0007669"/>
    <property type="project" value="UniProtKB-SubCell"/>
</dbReference>
<dbReference type="Proteomes" id="UP000271272">
    <property type="component" value="Unassembled WGS sequence"/>
</dbReference>
<evidence type="ECO:0000256" key="8">
    <source>
        <dbReference type="ARBA" id="ARBA00023065"/>
    </source>
</evidence>
<dbReference type="InterPro" id="IPR051535">
    <property type="entry name" value="Siderophore_ABC-ATPase"/>
</dbReference>
<keyword evidence="3" id="KW-1003">Cell membrane</keyword>
<dbReference type="SMART" id="SM00382">
    <property type="entry name" value="AAA"/>
    <property type="match status" value="1"/>
</dbReference>
<keyword evidence="7" id="KW-0408">Iron</keyword>